<organism evidence="1 2">
    <name type="scientific">Armillaria solidipes</name>
    <dbReference type="NCBI Taxonomy" id="1076256"/>
    <lineage>
        <taxon>Eukaryota</taxon>
        <taxon>Fungi</taxon>
        <taxon>Dikarya</taxon>
        <taxon>Basidiomycota</taxon>
        <taxon>Agaricomycotina</taxon>
        <taxon>Agaricomycetes</taxon>
        <taxon>Agaricomycetidae</taxon>
        <taxon>Agaricales</taxon>
        <taxon>Marasmiineae</taxon>
        <taxon>Physalacriaceae</taxon>
        <taxon>Armillaria</taxon>
    </lineage>
</organism>
<evidence type="ECO:0000313" key="2">
    <source>
        <dbReference type="Proteomes" id="UP000218334"/>
    </source>
</evidence>
<keyword evidence="2" id="KW-1185">Reference proteome</keyword>
<protein>
    <submittedName>
        <fullName evidence="1">Uncharacterized protein</fullName>
    </submittedName>
</protein>
<accession>A0A2H3B6P8</accession>
<reference evidence="1" key="1">
    <citation type="journal article" date="2017" name="Nat. Ecol. Evol.">
        <title>Lineage-specific genetic innovations streamline the genomes of Armillaria species to pathogenesis.</title>
        <authorList>
            <consortium name="DOE Joint Genome Institute"/>
            <person name="Sipos G."/>
            <person name="Prasanna A.N."/>
            <person name="Walter M.C."/>
            <person name="O'Connor E."/>
            <person name="Balint B."/>
            <person name="Krizsan K."/>
            <person name="Kiss B."/>
            <person name="Hess J."/>
            <person name="Varga T."/>
            <person name="Slot J."/>
            <person name="Riley R."/>
            <person name="Boka B."/>
            <person name="Rigling D."/>
            <person name="Barry K."/>
            <person name="Lee J."/>
            <person name="Mihaltcheva S."/>
            <person name="LaButti K."/>
            <person name="Lipzen A."/>
            <person name="Waldron R."/>
            <person name="Moloney N.M."/>
            <person name="Sperisen C."/>
            <person name="Kredics L."/>
            <person name="Vagvolgyi C."/>
            <person name="Patrignani A."/>
            <person name="Fitzpatrick D."/>
            <person name="Nagy I."/>
            <person name="Doyle S."/>
            <person name="Anderson J."/>
            <person name="Grigoriev I.V."/>
            <person name="Guldener U."/>
            <person name="Munsterkotter M."/>
            <person name="Nagy L.G."/>
        </authorList>
    </citation>
    <scope>NUCLEOTIDE SEQUENCE [LARGE SCALE GENOMIC DNA]</scope>
    <source>
        <strain evidence="1">28-4</strain>
    </source>
</reference>
<dbReference type="AlphaFoldDB" id="A0A2H3B6P8"/>
<gene>
    <name evidence="1" type="ORF">ARMSODRAFT_623626</name>
</gene>
<sequence>MQDRAFMLGLRKIFIIRDALTLLVYAVILVQSMKTLPAPFVFANAGIPSFSFHSDRVGDHNLFLALILLRISNEGLGLLASKMLWVPCEACDFPDNAI</sequence>
<dbReference type="EMBL" id="KZ293473">
    <property type="protein sequence ID" value="PBK61698.1"/>
    <property type="molecule type" value="Genomic_DNA"/>
</dbReference>
<name>A0A2H3B6P8_9AGAR</name>
<dbReference type="Proteomes" id="UP000218334">
    <property type="component" value="Unassembled WGS sequence"/>
</dbReference>
<evidence type="ECO:0000313" key="1">
    <source>
        <dbReference type="EMBL" id="PBK61698.1"/>
    </source>
</evidence>
<proteinExistence type="predicted"/>